<evidence type="ECO:0000256" key="2">
    <source>
        <dbReference type="ARBA" id="ARBA00009433"/>
    </source>
</evidence>
<evidence type="ECO:0000256" key="4">
    <source>
        <dbReference type="ARBA" id="ARBA00023004"/>
    </source>
</evidence>
<dbReference type="InterPro" id="IPR012675">
    <property type="entry name" value="Beta-grasp_dom_sf"/>
</dbReference>
<protein>
    <submittedName>
        <fullName evidence="9">Succinate dehydrogenase/fumarate reductase iron-sulfur subunit</fullName>
    </submittedName>
</protein>
<keyword evidence="5" id="KW-0411">Iron-sulfur</keyword>
<dbReference type="SUPFAM" id="SSF54292">
    <property type="entry name" value="2Fe-2S ferredoxin-like"/>
    <property type="match status" value="1"/>
</dbReference>
<reference evidence="9 10" key="1">
    <citation type="submission" date="2023-04" db="EMBL/GenBank/DDBJ databases">
        <title>The genome sequence of Polyangium sorediatum DSM14670.</title>
        <authorList>
            <person name="Zhang X."/>
        </authorList>
    </citation>
    <scope>NUCLEOTIDE SEQUENCE [LARGE SCALE GENOMIC DNA]</scope>
    <source>
        <strain evidence="9 10">DSM 14670</strain>
    </source>
</reference>
<evidence type="ECO:0000256" key="5">
    <source>
        <dbReference type="ARBA" id="ARBA00023014"/>
    </source>
</evidence>
<keyword evidence="10" id="KW-1185">Reference proteome</keyword>
<dbReference type="PROSITE" id="PS00198">
    <property type="entry name" value="4FE4S_FER_1"/>
    <property type="match status" value="1"/>
</dbReference>
<evidence type="ECO:0000256" key="1">
    <source>
        <dbReference type="ARBA" id="ARBA00001927"/>
    </source>
</evidence>
<dbReference type="InterPro" id="IPR017900">
    <property type="entry name" value="4Fe4S_Fe_S_CS"/>
</dbReference>
<dbReference type="NCBIfam" id="NF005746">
    <property type="entry name" value="PRK07570.1"/>
    <property type="match status" value="1"/>
</dbReference>
<evidence type="ECO:0000259" key="8">
    <source>
        <dbReference type="PROSITE" id="PS51379"/>
    </source>
</evidence>
<dbReference type="Gene3D" id="1.10.1060.10">
    <property type="entry name" value="Alpha-helical ferredoxin"/>
    <property type="match status" value="1"/>
</dbReference>
<evidence type="ECO:0000313" key="9">
    <source>
        <dbReference type="EMBL" id="MDI1430783.1"/>
    </source>
</evidence>
<feature type="domain" description="4Fe-4S ferredoxin-type" evidence="8">
    <location>
        <begin position="151"/>
        <end position="180"/>
    </location>
</feature>
<dbReference type="PANTHER" id="PTHR11921">
    <property type="entry name" value="SUCCINATE DEHYDROGENASE IRON-SULFUR PROTEIN"/>
    <property type="match status" value="1"/>
</dbReference>
<accession>A0ABT6NR72</accession>
<name>A0ABT6NR72_9BACT</name>
<feature type="region of interest" description="Disordered" evidence="7">
    <location>
        <begin position="245"/>
        <end position="266"/>
    </location>
</feature>
<dbReference type="SUPFAM" id="SSF46548">
    <property type="entry name" value="alpha-helical ferredoxin"/>
    <property type="match status" value="1"/>
</dbReference>
<organism evidence="9 10">
    <name type="scientific">Polyangium sorediatum</name>
    <dbReference type="NCBI Taxonomy" id="889274"/>
    <lineage>
        <taxon>Bacteria</taxon>
        <taxon>Pseudomonadati</taxon>
        <taxon>Myxococcota</taxon>
        <taxon>Polyangia</taxon>
        <taxon>Polyangiales</taxon>
        <taxon>Polyangiaceae</taxon>
        <taxon>Polyangium</taxon>
    </lineage>
</organism>
<dbReference type="InterPro" id="IPR009051">
    <property type="entry name" value="Helical_ferredxn"/>
</dbReference>
<dbReference type="PROSITE" id="PS00197">
    <property type="entry name" value="2FE2S_FER_1"/>
    <property type="match status" value="1"/>
</dbReference>
<dbReference type="InterPro" id="IPR017896">
    <property type="entry name" value="4Fe4S_Fe-S-bd"/>
</dbReference>
<gene>
    <name evidence="9" type="ORF">QHF89_14920</name>
</gene>
<dbReference type="CDD" id="cd00207">
    <property type="entry name" value="fer2"/>
    <property type="match status" value="1"/>
</dbReference>
<evidence type="ECO:0000256" key="6">
    <source>
        <dbReference type="ARBA" id="ARBA00034078"/>
    </source>
</evidence>
<dbReference type="InterPro" id="IPR025192">
    <property type="entry name" value="Succ_DH/fum_Rdtase_N"/>
</dbReference>
<keyword evidence="3" id="KW-0479">Metal-binding</keyword>
<evidence type="ECO:0000313" key="10">
    <source>
        <dbReference type="Proteomes" id="UP001160301"/>
    </source>
</evidence>
<dbReference type="PANTHER" id="PTHR11921:SF41">
    <property type="entry name" value="SUCCINATE DEHYDROGENASE"/>
    <property type="match status" value="1"/>
</dbReference>
<comment type="similarity">
    <text evidence="2">Belongs to the succinate dehydrogenase/fumarate reductase iron-sulfur protein family.</text>
</comment>
<dbReference type="InterPro" id="IPR036010">
    <property type="entry name" value="2Fe-2S_ferredoxin-like_sf"/>
</dbReference>
<comment type="cofactor">
    <cofactor evidence="1">
        <name>[3Fe-4S] cluster</name>
        <dbReference type="ChEBI" id="CHEBI:21137"/>
    </cofactor>
</comment>
<dbReference type="Gene3D" id="3.10.20.30">
    <property type="match status" value="1"/>
</dbReference>
<dbReference type="PROSITE" id="PS51379">
    <property type="entry name" value="4FE4S_FER_2"/>
    <property type="match status" value="1"/>
</dbReference>
<sequence>MMRLALEVWRQRSPEAPGRFVRYETTEASPDMSLLELLDVVNEGLVRKGEEPIAFDSDCREGICGTCGFMVNGLAHGPLQGAAACQVYLRNFRDGETLWIEPFRAKAFPLLKDLVINRSALDRIIAAGGYVTVNTGNAPEASTSTIRKDCAERAMDAAACIACGACVAACPNASTALFTGAKITHLGNLPEGQPERGRRALRMVRAAAAEGFGHCTFAGECETACPKSIPLQVITQMNHDYLAARLSGEGRAQPRHIEPGTPKRRR</sequence>
<dbReference type="InterPro" id="IPR001041">
    <property type="entry name" value="2Fe-2S_ferredoxin-type"/>
</dbReference>
<comment type="cofactor">
    <cofactor evidence="6">
        <name>[2Fe-2S] cluster</name>
        <dbReference type="ChEBI" id="CHEBI:190135"/>
    </cofactor>
</comment>
<dbReference type="Pfam" id="PF13085">
    <property type="entry name" value="Fer2_3"/>
    <property type="match status" value="1"/>
</dbReference>
<dbReference type="Proteomes" id="UP001160301">
    <property type="component" value="Unassembled WGS sequence"/>
</dbReference>
<dbReference type="EMBL" id="JARZHI010000010">
    <property type="protein sequence ID" value="MDI1430783.1"/>
    <property type="molecule type" value="Genomic_DNA"/>
</dbReference>
<proteinExistence type="inferred from homology"/>
<evidence type="ECO:0000256" key="3">
    <source>
        <dbReference type="ARBA" id="ARBA00022723"/>
    </source>
</evidence>
<keyword evidence="4" id="KW-0408">Iron</keyword>
<comment type="caution">
    <text evidence="9">The sequence shown here is derived from an EMBL/GenBank/DDBJ whole genome shotgun (WGS) entry which is preliminary data.</text>
</comment>
<dbReference type="InterPro" id="IPR050573">
    <property type="entry name" value="SDH/FRD_Iron-Sulfur"/>
</dbReference>
<evidence type="ECO:0000256" key="7">
    <source>
        <dbReference type="SAM" id="MobiDB-lite"/>
    </source>
</evidence>
<dbReference type="InterPro" id="IPR006058">
    <property type="entry name" value="2Fe2S_fd_BS"/>
</dbReference>
<dbReference type="Pfam" id="PF13183">
    <property type="entry name" value="Fer4_8"/>
    <property type="match status" value="1"/>
</dbReference>